<dbReference type="AlphaFoldDB" id="A0A0K0G5V3"/>
<evidence type="ECO:0000313" key="2">
    <source>
        <dbReference type="Proteomes" id="UP000035680"/>
    </source>
</evidence>
<name>A0A0K0G5V3_STRVS</name>
<dbReference type="Proteomes" id="UP000035680">
    <property type="component" value="Unassembled WGS sequence"/>
</dbReference>
<keyword evidence="1" id="KW-1133">Transmembrane helix</keyword>
<reference evidence="2" key="1">
    <citation type="submission" date="2014-07" db="EMBL/GenBank/DDBJ databases">
        <authorList>
            <person name="Martin A.A"/>
            <person name="De Silva N."/>
        </authorList>
    </citation>
    <scope>NUCLEOTIDE SEQUENCE</scope>
</reference>
<sequence>MAVKFGIRSFARIIYFLQVVAFDLTSVGDFYFLIYSCGELRRVLKKFLGCSKKFNNIINIKISYQKPEMIFTLFFEFHPYNVKKLVSSTAFNYSHVL</sequence>
<accession>A0A0K0G5V3</accession>
<keyword evidence="2" id="KW-1185">Reference proteome</keyword>
<keyword evidence="1" id="KW-0472">Membrane</keyword>
<keyword evidence="1" id="KW-0812">Transmembrane</keyword>
<feature type="transmembrane region" description="Helical" evidence="1">
    <location>
        <begin position="13"/>
        <end position="35"/>
    </location>
</feature>
<reference evidence="3" key="2">
    <citation type="submission" date="2015-08" db="UniProtKB">
        <authorList>
            <consortium name="WormBaseParasite"/>
        </authorList>
    </citation>
    <scope>IDENTIFICATION</scope>
</reference>
<evidence type="ECO:0000256" key="1">
    <source>
        <dbReference type="SAM" id="Phobius"/>
    </source>
</evidence>
<proteinExistence type="predicted"/>
<organism evidence="2 3">
    <name type="scientific">Strongyloides venezuelensis</name>
    <name type="common">Threadworm</name>
    <dbReference type="NCBI Taxonomy" id="75913"/>
    <lineage>
        <taxon>Eukaryota</taxon>
        <taxon>Metazoa</taxon>
        <taxon>Ecdysozoa</taxon>
        <taxon>Nematoda</taxon>
        <taxon>Chromadorea</taxon>
        <taxon>Rhabditida</taxon>
        <taxon>Tylenchina</taxon>
        <taxon>Panagrolaimomorpha</taxon>
        <taxon>Strongyloidoidea</taxon>
        <taxon>Strongyloididae</taxon>
        <taxon>Strongyloides</taxon>
    </lineage>
</organism>
<protein>
    <submittedName>
        <fullName evidence="3">Secreted protein</fullName>
    </submittedName>
</protein>
<dbReference type="WBParaSite" id="SVE_2012900.1">
    <property type="protein sequence ID" value="SVE_2012900.1"/>
    <property type="gene ID" value="SVE_2012900"/>
</dbReference>
<evidence type="ECO:0000313" key="3">
    <source>
        <dbReference type="WBParaSite" id="SVE_2012900.1"/>
    </source>
</evidence>